<reference evidence="1 2" key="1">
    <citation type="journal article" date="2021" name="Commun. Biol.">
        <title>The genome of Shorea leprosula (Dipterocarpaceae) highlights the ecological relevance of drought in aseasonal tropical rainforests.</title>
        <authorList>
            <person name="Ng K.K.S."/>
            <person name="Kobayashi M.J."/>
            <person name="Fawcett J.A."/>
            <person name="Hatakeyama M."/>
            <person name="Paape T."/>
            <person name="Ng C.H."/>
            <person name="Ang C.C."/>
            <person name="Tnah L.H."/>
            <person name="Lee C.T."/>
            <person name="Nishiyama T."/>
            <person name="Sese J."/>
            <person name="O'Brien M.J."/>
            <person name="Copetti D."/>
            <person name="Mohd Noor M.I."/>
            <person name="Ong R.C."/>
            <person name="Putra M."/>
            <person name="Sireger I.Z."/>
            <person name="Indrioko S."/>
            <person name="Kosugi Y."/>
            <person name="Izuno A."/>
            <person name="Isagi Y."/>
            <person name="Lee S.L."/>
            <person name="Shimizu K.K."/>
        </authorList>
    </citation>
    <scope>NUCLEOTIDE SEQUENCE [LARGE SCALE GENOMIC DNA]</scope>
    <source>
        <strain evidence="1">214</strain>
    </source>
</reference>
<dbReference type="PANTHER" id="PTHR33702">
    <property type="entry name" value="BNAA09G40010D PROTEIN"/>
    <property type="match status" value="1"/>
</dbReference>
<evidence type="ECO:0000313" key="1">
    <source>
        <dbReference type="EMBL" id="GKV47314.1"/>
    </source>
</evidence>
<organism evidence="1 2">
    <name type="scientific">Rubroshorea leprosula</name>
    <dbReference type="NCBI Taxonomy" id="152421"/>
    <lineage>
        <taxon>Eukaryota</taxon>
        <taxon>Viridiplantae</taxon>
        <taxon>Streptophyta</taxon>
        <taxon>Embryophyta</taxon>
        <taxon>Tracheophyta</taxon>
        <taxon>Spermatophyta</taxon>
        <taxon>Magnoliopsida</taxon>
        <taxon>eudicotyledons</taxon>
        <taxon>Gunneridae</taxon>
        <taxon>Pentapetalae</taxon>
        <taxon>rosids</taxon>
        <taxon>malvids</taxon>
        <taxon>Malvales</taxon>
        <taxon>Dipterocarpaceae</taxon>
        <taxon>Rubroshorea</taxon>
    </lineage>
</organism>
<dbReference type="AlphaFoldDB" id="A0AAV5MC64"/>
<sequence>MYQRLNGNRRRVKVIRLGGGTASTGGWIWKIRVIPKLRPRMSTSLFRFLARFHDAYMDMKANGGGLFGGKKIAKGQHVAVASGGEEVDSRLVMEIYRRLAACREFRTA</sequence>
<proteinExistence type="predicted"/>
<accession>A0AAV5MC64</accession>
<dbReference type="Proteomes" id="UP001054252">
    <property type="component" value="Unassembled WGS sequence"/>
</dbReference>
<dbReference type="PANTHER" id="PTHR33702:SF2">
    <property type="match status" value="1"/>
</dbReference>
<evidence type="ECO:0000313" key="2">
    <source>
        <dbReference type="Proteomes" id="UP001054252"/>
    </source>
</evidence>
<protein>
    <submittedName>
        <fullName evidence="1">Uncharacterized protein</fullName>
    </submittedName>
</protein>
<comment type="caution">
    <text evidence="1">The sequence shown here is derived from an EMBL/GenBank/DDBJ whole genome shotgun (WGS) entry which is preliminary data.</text>
</comment>
<dbReference type="EMBL" id="BPVZ01000225">
    <property type="protein sequence ID" value="GKV47314.1"/>
    <property type="molecule type" value="Genomic_DNA"/>
</dbReference>
<name>A0AAV5MC64_9ROSI</name>
<keyword evidence="2" id="KW-1185">Reference proteome</keyword>
<gene>
    <name evidence="1" type="ORF">SLEP1_g54226</name>
</gene>